<name>D4XVN6_9BACT</name>
<keyword evidence="1" id="KW-0378">Hydrolase</keyword>
<dbReference type="SUPFAM" id="SSF159234">
    <property type="entry name" value="FomD-like"/>
    <property type="match status" value="1"/>
</dbReference>
<dbReference type="InterPro" id="IPR007295">
    <property type="entry name" value="DUF402"/>
</dbReference>
<dbReference type="GO" id="GO:0016787">
    <property type="term" value="F:hydrolase activity"/>
    <property type="evidence" value="ECO:0007669"/>
    <property type="project" value="UniProtKB-KW"/>
</dbReference>
<dbReference type="Proteomes" id="UP000004757">
    <property type="component" value="Unassembled WGS sequence"/>
</dbReference>
<gene>
    <name evidence="3" type="ORF">MALL_0540</name>
</gene>
<protein>
    <recommendedName>
        <fullName evidence="2">DUF402 domain-containing protein</fullName>
    </recommendedName>
</protein>
<dbReference type="PANTHER" id="PTHR39159:SF1">
    <property type="entry name" value="UPF0374 PROTEIN YGAC"/>
    <property type="match status" value="1"/>
</dbReference>
<comment type="caution">
    <text evidence="3">The sequence shown here is derived from an EMBL/GenBank/DDBJ whole genome shotgun (WGS) entry which is preliminary data.</text>
</comment>
<dbReference type="EMBL" id="ADNC01000007">
    <property type="protein sequence ID" value="EFF41593.1"/>
    <property type="molecule type" value="Genomic_DNA"/>
</dbReference>
<dbReference type="STRING" id="747682.MALL_0540"/>
<dbReference type="AlphaFoldDB" id="D4XVN6"/>
<keyword evidence="4" id="KW-1185">Reference proteome</keyword>
<evidence type="ECO:0000256" key="1">
    <source>
        <dbReference type="ARBA" id="ARBA00022801"/>
    </source>
</evidence>
<evidence type="ECO:0000313" key="4">
    <source>
        <dbReference type="Proteomes" id="UP000004757"/>
    </source>
</evidence>
<evidence type="ECO:0000313" key="3">
    <source>
        <dbReference type="EMBL" id="EFF41593.1"/>
    </source>
</evidence>
<dbReference type="Gene3D" id="2.40.380.10">
    <property type="entry name" value="FomD-like"/>
    <property type="match status" value="1"/>
</dbReference>
<dbReference type="OrthoDB" id="1645325at2"/>
<evidence type="ECO:0000259" key="2">
    <source>
        <dbReference type="Pfam" id="PF04167"/>
    </source>
</evidence>
<dbReference type="InterPro" id="IPR035930">
    <property type="entry name" value="FomD-like_sf"/>
</dbReference>
<accession>D4XVN6</accession>
<feature type="domain" description="DUF402" evidence="2">
    <location>
        <begin position="23"/>
        <end position="161"/>
    </location>
</feature>
<dbReference type="RefSeq" id="WP_005683284.1">
    <property type="nucleotide sequence ID" value="NZ_ADNC01000007.1"/>
</dbReference>
<proteinExistence type="predicted"/>
<reference evidence="3 4" key="1">
    <citation type="submission" date="2010-03" db="EMBL/GenBank/DDBJ databases">
        <authorList>
            <person name="Glass J.I."/>
            <person name="Benders G.A."/>
            <person name="Durkin A.S."/>
            <person name="Farmerie W.G."/>
            <person name="Hlavinka K."/>
            <person name="Hostetler J."/>
            <person name="Jackson J."/>
            <person name="May M.A."/>
            <person name="Miller R.H."/>
            <person name="Paralanov V."/>
            <person name="Radune D."/>
            <person name="Szczypinski B."/>
            <person name="Brown D.R."/>
        </authorList>
    </citation>
    <scope>NUCLEOTIDE SEQUENCE [LARGE SCALE GENOMIC DNA]</scope>
    <source>
        <strain evidence="3 4">A21JP2</strain>
    </source>
</reference>
<dbReference type="eggNOG" id="COG3557">
    <property type="taxonomic scope" value="Bacteria"/>
</dbReference>
<dbReference type="InterPro" id="IPR050212">
    <property type="entry name" value="Ntdp-like"/>
</dbReference>
<organism evidence="3 4">
    <name type="scientific">Mycoplasmopsis alligatoris A21JP2</name>
    <dbReference type="NCBI Taxonomy" id="747682"/>
    <lineage>
        <taxon>Bacteria</taxon>
        <taxon>Bacillati</taxon>
        <taxon>Mycoplasmatota</taxon>
        <taxon>Mycoplasmoidales</taxon>
        <taxon>Metamycoplasmataceae</taxon>
        <taxon>Mycoplasmopsis</taxon>
    </lineage>
</organism>
<dbReference type="PANTHER" id="PTHR39159">
    <property type="match status" value="1"/>
</dbReference>
<sequence length="228" mass="27071">MIQKELSTLKIGTMVNVQAYKYDGSLYRQWNGAKVLNNNSKHIVLVLVKCRVAEPNNKFWAYKDPVLWFFPKNNLFNATVLLRKNGPYVYINMASHPIIEDEVLKYVDFDLDIKHYPNKELKLVDREEYYRNKKKLKYSKVLQEMIYSELNELINMYNNYNYIFDDKIINYYRNLAITDKSIRSNLLNTSQPSQNTDYKQNSRSAFSVKGQRQNLEVTKSNFTIENND</sequence>
<dbReference type="Pfam" id="PF04167">
    <property type="entry name" value="DUF402"/>
    <property type="match status" value="1"/>
</dbReference>